<protein>
    <recommendedName>
        <fullName evidence="1">LSDAT prokaryote domain-containing protein</fullName>
    </recommendedName>
</protein>
<accession>A0A2A6RKF2</accession>
<evidence type="ECO:0000313" key="3">
    <source>
        <dbReference type="Proteomes" id="UP000220527"/>
    </source>
</evidence>
<keyword evidence="3" id="KW-1185">Reference proteome</keyword>
<dbReference type="GO" id="GO:0099604">
    <property type="term" value="F:ligand-gated calcium channel activity"/>
    <property type="evidence" value="ECO:0007669"/>
    <property type="project" value="TreeGrafter"/>
</dbReference>
<dbReference type="Gene3D" id="3.40.50.450">
    <property type="match status" value="1"/>
</dbReference>
<dbReference type="InterPro" id="IPR041482">
    <property type="entry name" value="LSDAT_prok"/>
</dbReference>
<dbReference type="EMBL" id="NQWI01000032">
    <property type="protein sequence ID" value="PDW03366.1"/>
    <property type="molecule type" value="Genomic_DNA"/>
</dbReference>
<evidence type="ECO:0000313" key="2">
    <source>
        <dbReference type="EMBL" id="PDW03366.1"/>
    </source>
</evidence>
<dbReference type="SUPFAM" id="SSF102405">
    <property type="entry name" value="MCP/YpsA-like"/>
    <property type="match status" value="1"/>
</dbReference>
<dbReference type="InterPro" id="IPR050927">
    <property type="entry name" value="TRPM"/>
</dbReference>
<evidence type="ECO:0000259" key="1">
    <source>
        <dbReference type="Pfam" id="PF18171"/>
    </source>
</evidence>
<sequence>MLMPNQVQRPPRMLSSAQPIQQLYIPSGRPLVILNGSTNGNLQPLYQRVRPLLQEGLAAWAARRGAVVITGGTNAGIFAVLGQGFARYGRPMACIGVAVAQLVQPPPEGVALEPNHTHMLLTEGQHWGAEVYAMYALAAAYGPPAHSLTIVVGGGPNTLRELEYCAAQGGRMLVVEGSGGVADALLDSLSGQRSGEERLQRLAHTAQIYRINLHAPPHVLQVLLDALMR</sequence>
<comment type="caution">
    <text evidence="2">The sequence shown here is derived from an EMBL/GenBank/DDBJ whole genome shotgun (WGS) entry which is preliminary data.</text>
</comment>
<dbReference type="Proteomes" id="UP000220527">
    <property type="component" value="Unassembled WGS sequence"/>
</dbReference>
<dbReference type="PANTHER" id="PTHR13800:SF12">
    <property type="entry name" value="TRANSIENT RECEPTOR POTENTIAL CATION CHANNEL SUBFAMILY M MEMBER-LIKE 2"/>
    <property type="match status" value="1"/>
</dbReference>
<name>A0A2A6RKF2_9CHLR</name>
<dbReference type="PANTHER" id="PTHR13800">
    <property type="entry name" value="TRANSIENT RECEPTOR POTENTIAL CATION CHANNEL, SUBFAMILY M, MEMBER 6"/>
    <property type="match status" value="1"/>
</dbReference>
<dbReference type="GO" id="GO:0005886">
    <property type="term" value="C:plasma membrane"/>
    <property type="evidence" value="ECO:0007669"/>
    <property type="project" value="TreeGrafter"/>
</dbReference>
<gene>
    <name evidence="2" type="ORF">CJ255_09275</name>
</gene>
<proteinExistence type="predicted"/>
<reference evidence="3" key="1">
    <citation type="submission" date="2017-08" db="EMBL/GenBank/DDBJ databases">
        <authorList>
            <person name="Grouzdev D.S."/>
            <person name="Gaisin V.A."/>
            <person name="Rysina M.S."/>
            <person name="Gorlenko V.M."/>
        </authorList>
    </citation>
    <scope>NUCLEOTIDE SEQUENCE [LARGE SCALE GENOMIC DNA]</scope>
    <source>
        <strain evidence="3">Kir15-3F</strain>
    </source>
</reference>
<organism evidence="2 3">
    <name type="scientific">Candidatus Viridilinea mediisalina</name>
    <dbReference type="NCBI Taxonomy" id="2024553"/>
    <lineage>
        <taxon>Bacteria</taxon>
        <taxon>Bacillati</taxon>
        <taxon>Chloroflexota</taxon>
        <taxon>Chloroflexia</taxon>
        <taxon>Chloroflexales</taxon>
        <taxon>Chloroflexineae</taxon>
        <taxon>Oscillochloridaceae</taxon>
        <taxon>Candidatus Viridilinea</taxon>
    </lineage>
</organism>
<dbReference type="AlphaFoldDB" id="A0A2A6RKF2"/>
<dbReference type="Pfam" id="PF18171">
    <property type="entry name" value="LSDAT_prok"/>
    <property type="match status" value="1"/>
</dbReference>
<feature type="domain" description="LSDAT prokaryote" evidence="1">
    <location>
        <begin position="29"/>
        <end position="216"/>
    </location>
</feature>